<feature type="compositionally biased region" description="Polar residues" evidence="1">
    <location>
        <begin position="120"/>
        <end position="137"/>
    </location>
</feature>
<dbReference type="Pfam" id="PF11327">
    <property type="entry name" value="Egh16-like"/>
    <property type="match status" value="1"/>
</dbReference>
<organism evidence="3 4">
    <name type="scientific">Pleurostoma richardsiae</name>
    <dbReference type="NCBI Taxonomy" id="41990"/>
    <lineage>
        <taxon>Eukaryota</taxon>
        <taxon>Fungi</taxon>
        <taxon>Dikarya</taxon>
        <taxon>Ascomycota</taxon>
        <taxon>Pezizomycotina</taxon>
        <taxon>Sordariomycetes</taxon>
        <taxon>Sordariomycetidae</taxon>
        <taxon>Calosphaeriales</taxon>
        <taxon>Pleurostomataceae</taxon>
        <taxon>Pleurostoma</taxon>
    </lineage>
</organism>
<comment type="caution">
    <text evidence="3">The sequence shown here is derived from an EMBL/GenBank/DDBJ whole genome shotgun (WGS) entry which is preliminary data.</text>
</comment>
<evidence type="ECO:0000313" key="4">
    <source>
        <dbReference type="Proteomes" id="UP001174694"/>
    </source>
</evidence>
<evidence type="ECO:0000256" key="2">
    <source>
        <dbReference type="SAM" id="SignalP"/>
    </source>
</evidence>
<gene>
    <name evidence="3" type="ORF">NKR23_g9525</name>
</gene>
<dbReference type="EMBL" id="JANBVO010000037">
    <property type="protein sequence ID" value="KAJ9136879.1"/>
    <property type="molecule type" value="Genomic_DNA"/>
</dbReference>
<feature type="signal peptide" evidence="2">
    <location>
        <begin position="1"/>
        <end position="20"/>
    </location>
</feature>
<reference evidence="3" key="1">
    <citation type="submission" date="2022-07" db="EMBL/GenBank/DDBJ databases">
        <title>Fungi with potential for degradation of polypropylene.</title>
        <authorList>
            <person name="Gostincar C."/>
        </authorList>
    </citation>
    <scope>NUCLEOTIDE SEQUENCE</scope>
    <source>
        <strain evidence="3">EXF-13308</strain>
    </source>
</reference>
<dbReference type="AlphaFoldDB" id="A0AA38VJX3"/>
<name>A0AA38VJX3_9PEZI</name>
<proteinExistence type="predicted"/>
<dbReference type="InterPro" id="IPR021476">
    <property type="entry name" value="Egh16-like"/>
</dbReference>
<evidence type="ECO:0000313" key="3">
    <source>
        <dbReference type="EMBL" id="KAJ9136879.1"/>
    </source>
</evidence>
<feature type="chain" id="PRO_5041231565" evidence="2">
    <location>
        <begin position="21"/>
        <end position="317"/>
    </location>
</feature>
<dbReference type="Proteomes" id="UP001174694">
    <property type="component" value="Unassembled WGS sequence"/>
</dbReference>
<feature type="compositionally biased region" description="Low complexity" evidence="1">
    <location>
        <begin position="258"/>
        <end position="275"/>
    </location>
</feature>
<dbReference type="PANTHER" id="PTHR34618:SF3">
    <property type="entry name" value="GEGH 16 PROTEIN"/>
    <property type="match status" value="1"/>
</dbReference>
<protein>
    <submittedName>
        <fullName evidence="3">Gas1-like protein</fullName>
    </submittedName>
</protein>
<keyword evidence="2" id="KW-0732">Signal</keyword>
<evidence type="ECO:0000256" key="1">
    <source>
        <dbReference type="SAM" id="MobiDB-lite"/>
    </source>
</evidence>
<keyword evidence="4" id="KW-1185">Reference proteome</keyword>
<feature type="region of interest" description="Disordered" evidence="1">
    <location>
        <begin position="116"/>
        <end position="137"/>
    </location>
</feature>
<feature type="region of interest" description="Disordered" evidence="1">
    <location>
        <begin position="258"/>
        <end position="297"/>
    </location>
</feature>
<dbReference type="PANTHER" id="PTHR34618">
    <property type="entry name" value="SURFACE PROTEIN MAS1, PUTATIVE-RELATED"/>
    <property type="match status" value="1"/>
</dbReference>
<sequence length="317" mass="32503">MALSFRRALLASALLALVQAQGVVISAKGDSGTSLGLQVDPNNDADANFISQAEIEANVVNECGRTLANGNIDIGENTEDALAAGNVTQVTKGSDVTVTISQRNANGTGPFSCDLDESSNADGNSGQTALTVTQDDSGSATGDLTLKVTMPSDLACIGASTGNICTVRCKNAANFGGCFAVQQTDIAAHNNTPENIVTEQTLENVLQQVQQNQKDLPAAVAGIQAATTTDEQGEKVAEAILADDPVAEVAGTVAATASATASAAATSTAATTSGKNGKKKHNNNNKNNNNNRRDVSTGLRWARRYVIPGADYSDDSD</sequence>
<accession>A0AA38VJX3</accession>